<dbReference type="Gene3D" id="3.10.50.40">
    <property type="match status" value="1"/>
</dbReference>
<protein>
    <recommendedName>
        <fullName evidence="3">PpiC domain-containing protein</fullName>
    </recommendedName>
</protein>
<dbReference type="AlphaFoldDB" id="A0A660SD62"/>
<name>A0A660SD62_UNCW3</name>
<comment type="caution">
    <text evidence="1">The sequence shown here is derived from an EMBL/GenBank/DDBJ whole genome shotgun (WGS) entry which is preliminary data.</text>
</comment>
<dbReference type="SUPFAM" id="SSF54534">
    <property type="entry name" value="FKBP-like"/>
    <property type="match status" value="1"/>
</dbReference>
<dbReference type="PANTHER" id="PTHR47245">
    <property type="entry name" value="PEPTIDYLPROLYL ISOMERASE"/>
    <property type="match status" value="1"/>
</dbReference>
<dbReference type="GO" id="GO:0003755">
    <property type="term" value="F:peptidyl-prolyl cis-trans isomerase activity"/>
    <property type="evidence" value="ECO:0007669"/>
    <property type="project" value="InterPro"/>
</dbReference>
<accession>A0A660SD62</accession>
<evidence type="ECO:0000313" key="2">
    <source>
        <dbReference type="Proteomes" id="UP000268469"/>
    </source>
</evidence>
<organism evidence="1 2">
    <name type="scientific">candidate division WOR-3 bacterium</name>
    <dbReference type="NCBI Taxonomy" id="2052148"/>
    <lineage>
        <taxon>Bacteria</taxon>
        <taxon>Bacteria division WOR-3</taxon>
    </lineage>
</organism>
<dbReference type="PANTHER" id="PTHR47245:SF2">
    <property type="entry name" value="PEPTIDYL-PROLYL CIS-TRANS ISOMERASE HP_0175-RELATED"/>
    <property type="match status" value="1"/>
</dbReference>
<sequence length="401" mass="47599">MKKIILAVLIIACARKEETVLKIGENRYTTLDLKLADSVWSEFLLNRLLANLGMRKDVHLLPPLVEEIPKQERSLIIKKYYEKMVKEKTPLTDADFRKALDEISLRVHLVQLNFETRKQADYAYMMIKKGVPFDTVVLLFRNPKFFSGDIGYVPYHFLSDETRAMIKRMKVGEISPPYRESYHWKIIQLVDKRKEELKNIERIKDVIRTGLKERKERLYLKRMVEELKKKHHVVYNESILPYLFKPYDSIPPIILNTWLVRMDDRELKLGSIHRDLYQLRSRMGYHPEDVLNYEIQNELLYQEALRAGFKEKFWRELRLAREDLIAKHMYKLLITDSINISAAEIDSIISKEGIKNRIQAERLLRESKEKARRKKIMIRLKTELAASLNVAVLNRLGMKEE</sequence>
<gene>
    <name evidence="1" type="ORF">DRP53_10055</name>
</gene>
<proteinExistence type="predicted"/>
<evidence type="ECO:0000313" key="1">
    <source>
        <dbReference type="EMBL" id="RKX68755.1"/>
    </source>
</evidence>
<evidence type="ECO:0008006" key="3">
    <source>
        <dbReference type="Google" id="ProtNLM"/>
    </source>
</evidence>
<reference evidence="1 2" key="1">
    <citation type="submission" date="2018-06" db="EMBL/GenBank/DDBJ databases">
        <title>Extensive metabolic versatility and redundancy in microbially diverse, dynamic hydrothermal sediments.</title>
        <authorList>
            <person name="Dombrowski N."/>
            <person name="Teske A."/>
            <person name="Baker B.J."/>
        </authorList>
    </citation>
    <scope>NUCLEOTIDE SEQUENCE [LARGE SCALE GENOMIC DNA]</scope>
    <source>
        <strain evidence="1">B36_G15</strain>
    </source>
</reference>
<dbReference type="EMBL" id="QNBE01000133">
    <property type="protein sequence ID" value="RKX68755.1"/>
    <property type="molecule type" value="Genomic_DNA"/>
</dbReference>
<dbReference type="Proteomes" id="UP000268469">
    <property type="component" value="Unassembled WGS sequence"/>
</dbReference>
<dbReference type="InterPro" id="IPR050245">
    <property type="entry name" value="PrsA_foldase"/>
</dbReference>
<dbReference type="InterPro" id="IPR046357">
    <property type="entry name" value="PPIase_dom_sf"/>
</dbReference>